<reference evidence="1" key="2">
    <citation type="journal article" date="2023" name="BMC Genomics">
        <title>Pest status, molecular evolution, and epigenetic factors derived from the genome assembly of Frankliniella fusca, a thysanopteran phytovirus vector.</title>
        <authorList>
            <person name="Catto M.A."/>
            <person name="Labadie P.E."/>
            <person name="Jacobson A.L."/>
            <person name="Kennedy G.G."/>
            <person name="Srinivasan R."/>
            <person name="Hunt B.G."/>
        </authorList>
    </citation>
    <scope>NUCLEOTIDE SEQUENCE</scope>
    <source>
        <strain evidence="1">PL_HMW_Pooled</strain>
    </source>
</reference>
<dbReference type="PANTHER" id="PTHR46579:SF1">
    <property type="entry name" value="F5_8 TYPE C DOMAIN-CONTAINING PROTEIN"/>
    <property type="match status" value="1"/>
</dbReference>
<comment type="caution">
    <text evidence="1">The sequence shown here is derived from an EMBL/GenBank/DDBJ whole genome shotgun (WGS) entry which is preliminary data.</text>
</comment>
<dbReference type="Proteomes" id="UP001219518">
    <property type="component" value="Unassembled WGS sequence"/>
</dbReference>
<dbReference type="AlphaFoldDB" id="A0AAE1HHR9"/>
<evidence type="ECO:0000313" key="2">
    <source>
        <dbReference type="Proteomes" id="UP001219518"/>
    </source>
</evidence>
<evidence type="ECO:0000313" key="1">
    <source>
        <dbReference type="EMBL" id="KAK3920805.1"/>
    </source>
</evidence>
<name>A0AAE1HHR9_9NEOP</name>
<reference evidence="1" key="1">
    <citation type="submission" date="2021-07" db="EMBL/GenBank/DDBJ databases">
        <authorList>
            <person name="Catto M.A."/>
            <person name="Jacobson A."/>
            <person name="Kennedy G."/>
            <person name="Labadie P."/>
            <person name="Hunt B.G."/>
            <person name="Srinivasan R."/>
        </authorList>
    </citation>
    <scope>NUCLEOTIDE SEQUENCE</scope>
    <source>
        <strain evidence="1">PL_HMW_Pooled</strain>
        <tissue evidence="1">Head</tissue>
    </source>
</reference>
<keyword evidence="2" id="KW-1185">Reference proteome</keyword>
<proteinExistence type="predicted"/>
<gene>
    <name evidence="1" type="ORF">KUF71_010042</name>
</gene>
<accession>A0AAE1HHR9</accession>
<sequence>MQHVSGAAMPTCLFNAIRDFANRRLGYKDKLPDIFFTAFISEYHRDTRKRFRKGKGNDEMKPPLKKGRAKVVVESLFVTCKEFWGSEYVEHHASLVAASHLLNANTVSTESVSIANSLLNKYVTQVPELYHPNYLTMNFHLLLYLSHETTVLEPGWSYSCFPLESLNGEILKLVHGTRWAEKQIATSIEACLGLPDVVSKLQESETKNRDRYLTP</sequence>
<dbReference type="EMBL" id="JAHWGI010001022">
    <property type="protein sequence ID" value="KAK3920805.1"/>
    <property type="molecule type" value="Genomic_DNA"/>
</dbReference>
<organism evidence="1 2">
    <name type="scientific">Frankliniella fusca</name>
    <dbReference type="NCBI Taxonomy" id="407009"/>
    <lineage>
        <taxon>Eukaryota</taxon>
        <taxon>Metazoa</taxon>
        <taxon>Ecdysozoa</taxon>
        <taxon>Arthropoda</taxon>
        <taxon>Hexapoda</taxon>
        <taxon>Insecta</taxon>
        <taxon>Pterygota</taxon>
        <taxon>Neoptera</taxon>
        <taxon>Paraneoptera</taxon>
        <taxon>Thysanoptera</taxon>
        <taxon>Terebrantia</taxon>
        <taxon>Thripoidea</taxon>
        <taxon>Thripidae</taxon>
        <taxon>Frankliniella</taxon>
    </lineage>
</organism>
<protein>
    <submittedName>
        <fullName evidence="1">Paired amphipathic helix protein pst2</fullName>
    </submittedName>
</protein>
<dbReference type="PANTHER" id="PTHR46579">
    <property type="entry name" value="F5/8 TYPE C DOMAIN-CONTAINING PROTEIN-RELATED"/>
    <property type="match status" value="1"/>
</dbReference>